<name>A0AA86NEC6_9EUKA</name>
<protein>
    <submittedName>
        <fullName evidence="2">Hypothetical_protein</fullName>
    </submittedName>
</protein>
<evidence type="ECO:0000313" key="2">
    <source>
        <dbReference type="EMBL" id="CAL6057605.1"/>
    </source>
</evidence>
<dbReference type="EMBL" id="CATOUU010000137">
    <property type="protein sequence ID" value="CAI9917655.1"/>
    <property type="molecule type" value="Genomic_DNA"/>
</dbReference>
<evidence type="ECO:0000313" key="3">
    <source>
        <dbReference type="Proteomes" id="UP001642409"/>
    </source>
</evidence>
<reference evidence="2 3" key="2">
    <citation type="submission" date="2024-07" db="EMBL/GenBank/DDBJ databases">
        <authorList>
            <person name="Akdeniz Z."/>
        </authorList>
    </citation>
    <scope>NUCLEOTIDE SEQUENCE [LARGE SCALE GENOMIC DNA]</scope>
</reference>
<sequence>MNRLSNSAMTVVLFFDSHQDTKDICVIKQSEESSHLWHMSKSAKMSSCVINKKRVVTCSIHILFTVTEKQTNYSRIYGNPAINISNRSQQRVLGKAKNILSEVEPQY</sequence>
<organism evidence="1">
    <name type="scientific">Hexamita inflata</name>
    <dbReference type="NCBI Taxonomy" id="28002"/>
    <lineage>
        <taxon>Eukaryota</taxon>
        <taxon>Metamonada</taxon>
        <taxon>Diplomonadida</taxon>
        <taxon>Hexamitidae</taxon>
        <taxon>Hexamitinae</taxon>
        <taxon>Hexamita</taxon>
    </lineage>
</organism>
<reference evidence="1" key="1">
    <citation type="submission" date="2023-06" db="EMBL/GenBank/DDBJ databases">
        <authorList>
            <person name="Kurt Z."/>
        </authorList>
    </citation>
    <scope>NUCLEOTIDE SEQUENCE</scope>
</reference>
<comment type="caution">
    <text evidence="1">The sequence shown here is derived from an EMBL/GenBank/DDBJ whole genome shotgun (WGS) entry which is preliminary data.</text>
</comment>
<dbReference type="AlphaFoldDB" id="A0AA86NEC6"/>
<dbReference type="EMBL" id="CAXDID020000215">
    <property type="protein sequence ID" value="CAL6057605.1"/>
    <property type="molecule type" value="Genomic_DNA"/>
</dbReference>
<dbReference type="Proteomes" id="UP001642409">
    <property type="component" value="Unassembled WGS sequence"/>
</dbReference>
<accession>A0AA86NEC6</accession>
<gene>
    <name evidence="2" type="ORF">HINF_LOCUS47586</name>
    <name evidence="1" type="ORF">HINF_LOCUS5300</name>
</gene>
<proteinExistence type="predicted"/>
<keyword evidence="3" id="KW-1185">Reference proteome</keyword>
<evidence type="ECO:0000313" key="1">
    <source>
        <dbReference type="EMBL" id="CAI9917655.1"/>
    </source>
</evidence>